<evidence type="ECO:0000256" key="11">
    <source>
        <dbReference type="ARBA" id="ARBA00024535"/>
    </source>
</evidence>
<organism evidence="14">
    <name type="scientific">Sciadococcus taiwanensis</name>
    <dbReference type="NCBI Taxonomy" id="3028030"/>
    <lineage>
        <taxon>Eukaryota</taxon>
        <taxon>Rhodophyta</taxon>
        <taxon>Bangiophyceae</taxon>
        <taxon>Cavernulicolales</taxon>
        <taxon>Cavernulicolaceae</taxon>
        <taxon>Sciadococcus</taxon>
    </lineage>
</organism>
<comment type="cofactor">
    <cofactor evidence="1 13">
        <name>Zn(2+)</name>
        <dbReference type="ChEBI" id="CHEBI:29105"/>
    </cofactor>
</comment>
<dbReference type="PANTHER" id="PTHR33694:SF1">
    <property type="entry name" value="UDP-3-O-ACYL-N-ACETYLGLUCOSAMINE DEACETYLASE 1, MITOCHONDRIAL-RELATED"/>
    <property type="match status" value="1"/>
</dbReference>
<comment type="function">
    <text evidence="12">Involved in the biosynthesis of lipid A, a phosphorylated glycolipid that in bacteria anchors the lipopolysaccharide to the outer membrane of the cell. Lipid A-like molecules in plants may serve as structural components of the outer membranes of mitochondria and/or chloroplasts, or may be involved in signal transduction or plant defense responses.</text>
</comment>
<dbReference type="GO" id="GO:0009245">
    <property type="term" value="P:lipid A biosynthetic process"/>
    <property type="evidence" value="ECO:0007669"/>
    <property type="project" value="UniProtKB-UniRule"/>
</dbReference>
<dbReference type="SUPFAM" id="SSF54211">
    <property type="entry name" value="Ribosomal protein S5 domain 2-like"/>
    <property type="match status" value="2"/>
</dbReference>
<keyword evidence="9 13" id="KW-0862">Zinc</keyword>
<keyword evidence="6 13" id="KW-0441">Lipid A biosynthesis</keyword>
<dbReference type="GO" id="GO:0103117">
    <property type="term" value="F:UDP-3-O-acyl-N-acetylglucosamine deacetylase activity"/>
    <property type="evidence" value="ECO:0007669"/>
    <property type="project" value="UniProtKB-UniRule"/>
</dbReference>
<dbReference type="HAMAP" id="MF_00388">
    <property type="entry name" value="LpxC"/>
    <property type="match status" value="1"/>
</dbReference>
<feature type="binding site" evidence="13">
    <location>
        <position position="249"/>
    </location>
    <ligand>
        <name>Zn(2+)</name>
        <dbReference type="ChEBI" id="CHEBI:29105"/>
    </ligand>
</feature>
<evidence type="ECO:0000256" key="13">
    <source>
        <dbReference type="HAMAP-Rule" id="MF_00388"/>
    </source>
</evidence>
<comment type="similarity">
    <text evidence="3 13">Belongs to the LpxC family.</text>
</comment>
<name>A0A9Y1MXG6_9RHOD</name>
<keyword evidence="7 13" id="KW-0479">Metal-binding</keyword>
<sequence length="287" mass="32024">MLIKDNISSSFYQSTIYSPISVKGIGLHTGEVSQVNLLPEKENTGIYFVRKDLSNSSIAAKTDFVIDTNFSTTLGFSSRHSIKTIEHLMASIIMLGISNLRIEVYGPEIPIMDGSAYNWIEMLKKSRLKSQTSPLTLYTLVRPICINIEDSFILAFPAPRFSISYGINFSQTTIIGNQWFHSNTEDINTFKNLLSSARTFGLLKNVKQLKQIGLIQGANLRNALVCTQTGWINGPLRFENEPVKHKTLDIIGDLALLGSLPAIKILAYKSSHNLHIELAKTIKNIVY</sequence>
<gene>
    <name evidence="13 14" type="primary">lpxC</name>
    <name evidence="14" type="ORF">SCTW_083</name>
</gene>
<keyword evidence="14" id="KW-0934">Plastid</keyword>
<dbReference type="AlphaFoldDB" id="A0A9Y1MXG6"/>
<keyword evidence="5 13" id="KW-0444">Lipid biosynthesis</keyword>
<evidence type="ECO:0000256" key="8">
    <source>
        <dbReference type="ARBA" id="ARBA00022801"/>
    </source>
</evidence>
<dbReference type="EC" id="3.5.1.108" evidence="4 13"/>
<dbReference type="Gene3D" id="3.30.230.20">
    <property type="entry name" value="lpxc deacetylase, domain 1"/>
    <property type="match status" value="1"/>
</dbReference>
<accession>A0A9Y1MXG6</accession>
<dbReference type="Gene3D" id="3.30.1700.10">
    <property type="entry name" value="lpxc deacetylase, domain 2"/>
    <property type="match status" value="1"/>
</dbReference>
<dbReference type="InterPro" id="IPR020568">
    <property type="entry name" value="Ribosomal_Su5_D2-typ_SF"/>
</dbReference>
<protein>
    <recommendedName>
        <fullName evidence="4 13">UDP-3-O-acyl-N-acetylglucosamine deacetylase</fullName>
        <shortName evidence="13">UDP-3-O-acyl-GlcNAc deacetylase</shortName>
        <ecNumber evidence="4 13">3.5.1.108</ecNumber>
    </recommendedName>
    <alternativeName>
        <fullName evidence="13">UDP-3-O-[R-3-hydroxymyristoyl]-N-acetylglucosamine deacetylase</fullName>
    </alternativeName>
</protein>
<dbReference type="InterPro" id="IPR004463">
    <property type="entry name" value="UDP-acyl_GlcNac_deAcase"/>
</dbReference>
<dbReference type="InterPro" id="IPR015870">
    <property type="entry name" value="UDP-acyl_N-AcGlcN_deAcase_N"/>
</dbReference>
<comment type="catalytic activity">
    <reaction evidence="11 13">
        <text>a UDP-3-O-[(3R)-3-hydroxyacyl]-N-acetyl-alpha-D-glucosamine + H2O = a UDP-3-O-[(3R)-3-hydroxyacyl]-alpha-D-glucosamine + acetate</text>
        <dbReference type="Rhea" id="RHEA:67816"/>
        <dbReference type="ChEBI" id="CHEBI:15377"/>
        <dbReference type="ChEBI" id="CHEBI:30089"/>
        <dbReference type="ChEBI" id="CHEBI:137740"/>
        <dbReference type="ChEBI" id="CHEBI:173225"/>
        <dbReference type="EC" id="3.5.1.108"/>
    </reaction>
</comment>
<feature type="binding site" evidence="13">
    <location>
        <position position="245"/>
    </location>
    <ligand>
        <name>Zn(2+)</name>
        <dbReference type="ChEBI" id="CHEBI:29105"/>
    </ligand>
</feature>
<feature type="binding site" evidence="13">
    <location>
        <position position="87"/>
    </location>
    <ligand>
        <name>Zn(2+)</name>
        <dbReference type="ChEBI" id="CHEBI:29105"/>
    </ligand>
</feature>
<evidence type="ECO:0000256" key="7">
    <source>
        <dbReference type="ARBA" id="ARBA00022723"/>
    </source>
</evidence>
<dbReference type="PANTHER" id="PTHR33694">
    <property type="entry name" value="UDP-3-O-ACYL-N-ACETYLGLUCOSAMINE DEACETYLASE 1, MITOCHONDRIAL-RELATED"/>
    <property type="match status" value="1"/>
</dbReference>
<feature type="active site" description="Proton donor" evidence="13">
    <location>
        <position position="272"/>
    </location>
</feature>
<dbReference type="GO" id="GO:0016020">
    <property type="term" value="C:membrane"/>
    <property type="evidence" value="ECO:0007669"/>
    <property type="project" value="GOC"/>
</dbReference>
<dbReference type="NCBIfam" id="TIGR00325">
    <property type="entry name" value="lpxC"/>
    <property type="match status" value="1"/>
</dbReference>
<proteinExistence type="inferred from homology"/>
<evidence type="ECO:0000256" key="1">
    <source>
        <dbReference type="ARBA" id="ARBA00001947"/>
    </source>
</evidence>
<evidence type="ECO:0000313" key="14">
    <source>
        <dbReference type="EMBL" id="WDA98865.1"/>
    </source>
</evidence>
<dbReference type="EMBL" id="OP616811">
    <property type="protein sequence ID" value="WDA98865.1"/>
    <property type="molecule type" value="Genomic_DNA"/>
</dbReference>
<evidence type="ECO:0000256" key="10">
    <source>
        <dbReference type="ARBA" id="ARBA00023098"/>
    </source>
</evidence>
<evidence type="ECO:0000256" key="3">
    <source>
        <dbReference type="ARBA" id="ARBA00006170"/>
    </source>
</evidence>
<evidence type="ECO:0000256" key="6">
    <source>
        <dbReference type="ARBA" id="ARBA00022556"/>
    </source>
</evidence>
<geneLocation type="plastid" evidence="14"/>
<evidence type="ECO:0000256" key="4">
    <source>
        <dbReference type="ARBA" id="ARBA00012745"/>
    </source>
</evidence>
<evidence type="ECO:0000256" key="12">
    <source>
        <dbReference type="ARBA" id="ARBA00024987"/>
    </source>
</evidence>
<keyword evidence="8 13" id="KW-0378">Hydrolase</keyword>
<dbReference type="GO" id="GO:2001289">
    <property type="term" value="P:lipid X metabolic process"/>
    <property type="evidence" value="ECO:0007669"/>
    <property type="project" value="UniProtKB-ARBA"/>
</dbReference>
<dbReference type="GO" id="GO:0046872">
    <property type="term" value="F:metal ion binding"/>
    <property type="evidence" value="ECO:0007669"/>
    <property type="project" value="UniProtKB-KW"/>
</dbReference>
<dbReference type="Pfam" id="PF03331">
    <property type="entry name" value="LpxC"/>
    <property type="match status" value="1"/>
</dbReference>
<keyword evidence="10 13" id="KW-0443">Lipid metabolism</keyword>
<reference evidence="14" key="1">
    <citation type="journal article" date="2023" name="J. Phycol.">
        <title>Revised classification of the Cyanidiophyceae based on plastid genome data with descriptions of the Cavernulicolales ord. nov. and Galdieriales ord. nov. (Rhodophyta).</title>
        <authorList>
            <person name="Park S.I."/>
            <person name="Cho C.H."/>
            <person name="Ciniglia C."/>
            <person name="Huang T.Y."/>
            <person name="Liu S.L."/>
            <person name="Bustamante D.E."/>
            <person name="Calderon M.S."/>
            <person name="Mansilla A."/>
            <person name="McDermott T."/>
            <person name="Andersen R.A."/>
            <person name="Yoon H.S."/>
        </authorList>
    </citation>
    <scope>NUCLEOTIDE SEQUENCE</scope>
</reference>
<evidence type="ECO:0000256" key="2">
    <source>
        <dbReference type="ARBA" id="ARBA00005002"/>
    </source>
</evidence>
<evidence type="ECO:0000256" key="9">
    <source>
        <dbReference type="ARBA" id="ARBA00022833"/>
    </source>
</evidence>
<evidence type="ECO:0000256" key="5">
    <source>
        <dbReference type="ARBA" id="ARBA00022516"/>
    </source>
</evidence>
<dbReference type="InterPro" id="IPR011334">
    <property type="entry name" value="UDP-acyl_GlcNac_deAcase_C"/>
</dbReference>
<comment type="pathway">
    <text evidence="2 13">Glycolipid biosynthesis; lipid IV(A) biosynthesis; lipid IV(A) from (3R)-3-hydroxytetradecanoyl-[acyl-carrier-protein] and UDP-N-acetyl-alpha-D-glucosamine: step 2/6.</text>
</comment>